<evidence type="ECO:0000256" key="4">
    <source>
        <dbReference type="ARBA" id="ARBA00022559"/>
    </source>
</evidence>
<protein>
    <submittedName>
        <fullName evidence="12">Ornithine carbamoyltransferase</fullName>
        <ecNumber evidence="12">2.1.3.3</ecNumber>
    </submittedName>
</protein>
<evidence type="ECO:0000313" key="12">
    <source>
        <dbReference type="EMBL" id="WFD23823.1"/>
    </source>
</evidence>
<comment type="catalytic activity">
    <reaction evidence="10">
        <text>a hydroperoxide + [thioredoxin]-dithiol = an alcohol + [thioredoxin]-disulfide + H2O</text>
        <dbReference type="Rhea" id="RHEA:62620"/>
        <dbReference type="Rhea" id="RHEA-COMP:10698"/>
        <dbReference type="Rhea" id="RHEA-COMP:10700"/>
        <dbReference type="ChEBI" id="CHEBI:15377"/>
        <dbReference type="ChEBI" id="CHEBI:29950"/>
        <dbReference type="ChEBI" id="CHEBI:30879"/>
        <dbReference type="ChEBI" id="CHEBI:35924"/>
        <dbReference type="ChEBI" id="CHEBI:50058"/>
        <dbReference type="EC" id="1.11.1.24"/>
    </reaction>
</comment>
<keyword evidence="7 12" id="KW-0808">Transferase</keyword>
<gene>
    <name evidence="12" type="primary">ARG3</name>
    <name evidence="12" type="ORF">MEQU1_002517</name>
</gene>
<keyword evidence="4" id="KW-0575">Peroxidase</keyword>
<dbReference type="InterPro" id="IPR029760">
    <property type="entry name" value="GPX_CS"/>
</dbReference>
<dbReference type="AlphaFoldDB" id="A0AAF0EG39"/>
<dbReference type="GO" id="GO:0006979">
    <property type="term" value="P:response to oxidative stress"/>
    <property type="evidence" value="ECO:0007669"/>
    <property type="project" value="InterPro"/>
</dbReference>
<accession>A0AAF0EG39</accession>
<evidence type="ECO:0000259" key="11">
    <source>
        <dbReference type="PROSITE" id="PS51352"/>
    </source>
</evidence>
<evidence type="ECO:0000313" key="13">
    <source>
        <dbReference type="Proteomes" id="UP001214415"/>
    </source>
</evidence>
<dbReference type="SUPFAM" id="SSF52833">
    <property type="entry name" value="Thioredoxin-like"/>
    <property type="match status" value="1"/>
</dbReference>
<dbReference type="FunFam" id="3.40.30.10:FF:000010">
    <property type="entry name" value="Glutathione peroxidase"/>
    <property type="match status" value="1"/>
</dbReference>
<dbReference type="EMBL" id="CP119903">
    <property type="protein sequence ID" value="WFD23823.1"/>
    <property type="molecule type" value="Genomic_DNA"/>
</dbReference>
<dbReference type="GO" id="GO:0005739">
    <property type="term" value="C:mitochondrion"/>
    <property type="evidence" value="ECO:0007669"/>
    <property type="project" value="TreeGrafter"/>
</dbReference>
<keyword evidence="9" id="KW-0560">Oxidoreductase</keyword>
<evidence type="ECO:0000256" key="9">
    <source>
        <dbReference type="ARBA" id="ARBA00023002"/>
    </source>
</evidence>
<dbReference type="PRINTS" id="PR00100">
    <property type="entry name" value="AOTCASE"/>
</dbReference>
<dbReference type="PROSITE" id="PS00097">
    <property type="entry name" value="CARBAMOYLTRANSFERASE"/>
    <property type="match status" value="1"/>
</dbReference>
<dbReference type="SUPFAM" id="SSF53671">
    <property type="entry name" value="Aspartate/ornithine carbamoyltransferase"/>
    <property type="match status" value="1"/>
</dbReference>
<evidence type="ECO:0000256" key="7">
    <source>
        <dbReference type="ARBA" id="ARBA00022679"/>
    </source>
</evidence>
<dbReference type="NCBIfam" id="TIGR00658">
    <property type="entry name" value="orni_carb_tr"/>
    <property type="match status" value="1"/>
</dbReference>
<evidence type="ECO:0000256" key="2">
    <source>
        <dbReference type="ARBA" id="ARBA00006926"/>
    </source>
</evidence>
<reference evidence="12" key="1">
    <citation type="submission" date="2023-03" db="EMBL/GenBank/DDBJ databases">
        <title>Mating type loci evolution in Malassezia.</title>
        <authorList>
            <person name="Coelho M.A."/>
        </authorList>
    </citation>
    <scope>NUCLEOTIDE SEQUENCE</scope>
    <source>
        <strain evidence="12">CBS 12830</strain>
    </source>
</reference>
<keyword evidence="13" id="KW-1185">Reference proteome</keyword>
<proteinExistence type="inferred from homology"/>
<keyword evidence="5" id="KW-0055">Arginine biosynthesis</keyword>
<dbReference type="InterPro" id="IPR006131">
    <property type="entry name" value="Asp_carbamoyltransf_Asp/Orn-bd"/>
</dbReference>
<dbReference type="Pfam" id="PF00185">
    <property type="entry name" value="OTCace"/>
    <property type="match status" value="1"/>
</dbReference>
<dbReference type="FunFam" id="3.40.50.1370:FF:000009">
    <property type="entry name" value="Ornithine carbamoyltransferase, mitochondrial"/>
    <property type="match status" value="1"/>
</dbReference>
<feature type="domain" description="Thioredoxin" evidence="11">
    <location>
        <begin position="355"/>
        <end position="543"/>
    </location>
</feature>
<keyword evidence="6" id="KW-0028">Amino-acid biosynthesis</keyword>
<dbReference type="GO" id="GO:0004585">
    <property type="term" value="F:ornithine carbamoyltransferase activity"/>
    <property type="evidence" value="ECO:0007669"/>
    <property type="project" value="UniProtKB-EC"/>
</dbReference>
<dbReference type="Proteomes" id="UP001214415">
    <property type="component" value="Chromosome 4"/>
</dbReference>
<name>A0AAF0EG39_9BASI</name>
<dbReference type="InterPro" id="IPR002292">
    <property type="entry name" value="Orn/put_carbamltrans"/>
</dbReference>
<dbReference type="InterPro" id="IPR006132">
    <property type="entry name" value="Asp/Orn_carbamoyltranf_P-bd"/>
</dbReference>
<dbReference type="PANTHER" id="PTHR45753">
    <property type="entry name" value="ORNITHINE CARBAMOYLTRANSFERASE, MITOCHONDRIAL"/>
    <property type="match status" value="1"/>
</dbReference>
<organism evidence="12 13">
    <name type="scientific">Malassezia equina</name>
    <dbReference type="NCBI Taxonomy" id="1381935"/>
    <lineage>
        <taxon>Eukaryota</taxon>
        <taxon>Fungi</taxon>
        <taxon>Dikarya</taxon>
        <taxon>Basidiomycota</taxon>
        <taxon>Ustilaginomycotina</taxon>
        <taxon>Malasseziomycetes</taxon>
        <taxon>Malasseziales</taxon>
        <taxon>Malasseziaceae</taxon>
        <taxon>Malassezia</taxon>
    </lineage>
</organism>
<evidence type="ECO:0000256" key="3">
    <source>
        <dbReference type="ARBA" id="ARBA00007805"/>
    </source>
</evidence>
<comment type="similarity">
    <text evidence="3">Belongs to the aspartate/ornithine carbamoyltransferase superfamily. OTCase family.</text>
</comment>
<dbReference type="GO" id="GO:0019240">
    <property type="term" value="P:citrulline biosynthetic process"/>
    <property type="evidence" value="ECO:0007669"/>
    <property type="project" value="TreeGrafter"/>
</dbReference>
<dbReference type="PROSITE" id="PS00460">
    <property type="entry name" value="GLUTATHIONE_PEROXID_1"/>
    <property type="match status" value="1"/>
</dbReference>
<keyword evidence="8" id="KW-0049">Antioxidant</keyword>
<evidence type="ECO:0000256" key="8">
    <source>
        <dbReference type="ARBA" id="ARBA00022862"/>
    </source>
</evidence>
<dbReference type="CDD" id="cd00340">
    <property type="entry name" value="GSH_Peroxidase"/>
    <property type="match status" value="1"/>
</dbReference>
<dbReference type="PROSITE" id="PS00763">
    <property type="entry name" value="GLUTATHIONE_PEROXID_2"/>
    <property type="match status" value="1"/>
</dbReference>
<comment type="similarity">
    <text evidence="2">Belongs to the glutathione peroxidase family.</text>
</comment>
<dbReference type="Gene3D" id="3.40.30.10">
    <property type="entry name" value="Glutaredoxin"/>
    <property type="match status" value="1"/>
</dbReference>
<dbReference type="Pfam" id="PF00255">
    <property type="entry name" value="GSHPx"/>
    <property type="match status" value="1"/>
</dbReference>
<evidence type="ECO:0000256" key="1">
    <source>
        <dbReference type="ARBA" id="ARBA00004975"/>
    </source>
</evidence>
<dbReference type="PRINTS" id="PR00102">
    <property type="entry name" value="OTCASE"/>
</dbReference>
<dbReference type="PROSITE" id="PS51355">
    <property type="entry name" value="GLUTATHIONE_PEROXID_3"/>
    <property type="match status" value="1"/>
</dbReference>
<dbReference type="EC" id="2.1.3.3" evidence="12"/>
<evidence type="ECO:0000256" key="10">
    <source>
        <dbReference type="ARBA" id="ARBA00049091"/>
    </source>
</evidence>
<dbReference type="InterPro" id="IPR000889">
    <property type="entry name" value="Glutathione_peroxidase"/>
</dbReference>
<evidence type="ECO:0000256" key="6">
    <source>
        <dbReference type="ARBA" id="ARBA00022605"/>
    </source>
</evidence>
<dbReference type="PROSITE" id="PS51352">
    <property type="entry name" value="THIOREDOXIN_2"/>
    <property type="match status" value="1"/>
</dbReference>
<dbReference type="Pfam" id="PF02729">
    <property type="entry name" value="OTCace_N"/>
    <property type="match status" value="1"/>
</dbReference>
<dbReference type="GO" id="GO:0016597">
    <property type="term" value="F:amino acid binding"/>
    <property type="evidence" value="ECO:0007669"/>
    <property type="project" value="InterPro"/>
</dbReference>
<dbReference type="PANTHER" id="PTHR45753:SF3">
    <property type="entry name" value="ORNITHINE TRANSCARBAMYLASE, MITOCHONDRIAL"/>
    <property type="match status" value="1"/>
</dbReference>
<sequence>MLFVPACRALARSPLLSQARTLSTNSAGVPSLLTLADLSLDEIEGVLQRSAQFKRTMKRTAMGVCDIERSLERKTIAILFSKRSTRTRVASESSVAALGGHGMFLAPSDIQLGVNESLPDTARVVSSMVDGIMARVGGHHEVEGLASESAVPVINALSSRFHPTQILADLLTMLELHGAENEGLASLQSLQGKKVAWVGDSNNILNDMIVTYPRMGMHLSIAAPQGPAYERDPVVWDLMEKGLAQLPKQHTAGHIEWSHDPQQAVKDADFIVTDTWYVTVTDLRISMGDEAQKDQRLRDFQGFQVTEQLARQGGAKPDWKFLHCLPRKAEEVSDDVFYGPRSLVFPEAENRKWTIMACFEYVDSTHPQLAGHVCIAMSSFYELKAALPKNQIFDFSQLKGKVVLIVNTASKCGFTPQFEGLEKLYKEYQSRGFIVLGFPCNQFASQDPGDDDSIGSICQLVRGSALTQNYGVSFPIMAKSDVNGAHTNDVFTFLKQEKPGFLGFQAIKWNFTKFLIDREGKVVERYSPTTSPASIASAIEKLL</sequence>
<evidence type="ECO:0000256" key="5">
    <source>
        <dbReference type="ARBA" id="ARBA00022571"/>
    </source>
</evidence>
<dbReference type="InterPro" id="IPR006130">
    <property type="entry name" value="Asp/Orn_carbamoylTrfase"/>
</dbReference>
<dbReference type="InterPro" id="IPR013766">
    <property type="entry name" value="Thioredoxin_domain"/>
</dbReference>
<dbReference type="InterPro" id="IPR029759">
    <property type="entry name" value="GPX_AS"/>
</dbReference>
<comment type="pathway">
    <text evidence="1">Amino-acid biosynthesis; L-arginine biosynthesis; L-arginine from L-ornithine and carbamoyl phosphate: step 1/3.</text>
</comment>
<dbReference type="GO" id="GO:0042450">
    <property type="term" value="P:L-arginine biosynthetic process via ornithine"/>
    <property type="evidence" value="ECO:0007669"/>
    <property type="project" value="TreeGrafter"/>
</dbReference>
<dbReference type="Gene3D" id="3.40.50.1370">
    <property type="entry name" value="Aspartate/ornithine carbamoyltransferase"/>
    <property type="match status" value="2"/>
</dbReference>
<dbReference type="GO" id="GO:0140824">
    <property type="term" value="F:thioredoxin-dependent peroxiredoxin activity"/>
    <property type="evidence" value="ECO:0007669"/>
    <property type="project" value="UniProtKB-EC"/>
</dbReference>
<dbReference type="InterPro" id="IPR036249">
    <property type="entry name" value="Thioredoxin-like_sf"/>
</dbReference>
<dbReference type="InterPro" id="IPR036901">
    <property type="entry name" value="Asp/Orn_carbamoylTrfase_sf"/>
</dbReference>